<reference evidence="5 6" key="1">
    <citation type="submission" date="2012-02" db="EMBL/GenBank/DDBJ databases">
        <title>Whole genome shotgun sequence of Mobilicoccus pelagius NBRC 104925.</title>
        <authorList>
            <person name="Yoshida Y."/>
            <person name="Hosoyama A."/>
            <person name="Tsuchikane K."/>
            <person name="Katsumata H."/>
            <person name="Yamazaki S."/>
            <person name="Fujita N."/>
        </authorList>
    </citation>
    <scope>NUCLEOTIDE SEQUENCE [LARGE SCALE GENOMIC DNA]</scope>
    <source>
        <strain evidence="5 6">NBRC 104925</strain>
    </source>
</reference>
<dbReference type="SUPFAM" id="SSF54909">
    <property type="entry name" value="Dimeric alpha+beta barrel"/>
    <property type="match status" value="1"/>
</dbReference>
<dbReference type="InterPro" id="IPR036390">
    <property type="entry name" value="WH_DNA-bd_sf"/>
</dbReference>
<dbReference type="Pfam" id="PF01037">
    <property type="entry name" value="AsnC_trans_reg"/>
    <property type="match status" value="1"/>
</dbReference>
<dbReference type="PRINTS" id="PR00033">
    <property type="entry name" value="HTHASNC"/>
</dbReference>
<dbReference type="PANTHER" id="PTHR30154:SF54">
    <property type="entry name" value="POSSIBLE TRANSCRIPTIONAL REGULATORY PROTEIN (PROBABLY LRP_ASNC-FAMILY)"/>
    <property type="match status" value="1"/>
</dbReference>
<dbReference type="GO" id="GO:0043200">
    <property type="term" value="P:response to amino acid"/>
    <property type="evidence" value="ECO:0007669"/>
    <property type="project" value="TreeGrafter"/>
</dbReference>
<dbReference type="PROSITE" id="PS50956">
    <property type="entry name" value="HTH_ASNC_2"/>
    <property type="match status" value="1"/>
</dbReference>
<keyword evidence="6" id="KW-1185">Reference proteome</keyword>
<evidence type="ECO:0000256" key="1">
    <source>
        <dbReference type="ARBA" id="ARBA00023015"/>
    </source>
</evidence>
<dbReference type="InterPro" id="IPR036388">
    <property type="entry name" value="WH-like_DNA-bd_sf"/>
</dbReference>
<evidence type="ECO:0000313" key="6">
    <source>
        <dbReference type="Proteomes" id="UP000004367"/>
    </source>
</evidence>
<dbReference type="InterPro" id="IPR000485">
    <property type="entry name" value="AsnC-type_HTH_dom"/>
</dbReference>
<dbReference type="RefSeq" id="WP_009480857.1">
    <property type="nucleotide sequence ID" value="NZ_BAFE01000001.1"/>
</dbReference>
<dbReference type="AlphaFoldDB" id="H5UMG5"/>
<feature type="domain" description="HTH asnC-type" evidence="4">
    <location>
        <begin position="10"/>
        <end position="71"/>
    </location>
</feature>
<dbReference type="Gene3D" id="1.10.10.10">
    <property type="entry name" value="Winged helix-like DNA-binding domain superfamily/Winged helix DNA-binding domain"/>
    <property type="match status" value="1"/>
</dbReference>
<comment type="caution">
    <text evidence="5">The sequence shown here is derived from an EMBL/GenBank/DDBJ whole genome shotgun (WGS) entry which is preliminary data.</text>
</comment>
<dbReference type="eggNOG" id="COG1522">
    <property type="taxonomic scope" value="Bacteria"/>
</dbReference>
<keyword evidence="3" id="KW-0804">Transcription</keyword>
<sequence>MTRQDDPRPLDEVDRTLLALLEEDGRMSNAQLARESGLAESTCLARVRSLRERGVIRGVHADVDPATVGRGVEAIVAVRFAGHARADIEEFTAAVPDLPGVVSLLHVSGGTDFYVHVAQPTAGDLRDFVLDHLTTRSGVAHAETSLIFDSRRGRRPLSEG</sequence>
<dbReference type="InterPro" id="IPR019887">
    <property type="entry name" value="Tscrpt_reg_AsnC/Lrp_C"/>
</dbReference>
<dbReference type="GO" id="GO:0043565">
    <property type="term" value="F:sequence-specific DNA binding"/>
    <property type="evidence" value="ECO:0007669"/>
    <property type="project" value="InterPro"/>
</dbReference>
<evidence type="ECO:0000256" key="2">
    <source>
        <dbReference type="ARBA" id="ARBA00023125"/>
    </source>
</evidence>
<keyword evidence="1" id="KW-0805">Transcription regulation</keyword>
<dbReference type="EMBL" id="BAFE01000001">
    <property type="protein sequence ID" value="GAB46923.1"/>
    <property type="molecule type" value="Genomic_DNA"/>
</dbReference>
<dbReference type="STRING" id="1089455.MOPEL_001_00410"/>
<dbReference type="SUPFAM" id="SSF46785">
    <property type="entry name" value="Winged helix' DNA-binding domain"/>
    <property type="match status" value="1"/>
</dbReference>
<dbReference type="PANTHER" id="PTHR30154">
    <property type="entry name" value="LEUCINE-RESPONSIVE REGULATORY PROTEIN"/>
    <property type="match status" value="1"/>
</dbReference>
<dbReference type="Gene3D" id="3.30.70.920">
    <property type="match status" value="1"/>
</dbReference>
<evidence type="ECO:0000313" key="5">
    <source>
        <dbReference type="EMBL" id="GAB46923.1"/>
    </source>
</evidence>
<dbReference type="OrthoDB" id="4411089at2"/>
<keyword evidence="2" id="KW-0238">DNA-binding</keyword>
<name>H5UMG5_9MICO</name>
<dbReference type="Proteomes" id="UP000004367">
    <property type="component" value="Unassembled WGS sequence"/>
</dbReference>
<dbReference type="InterPro" id="IPR011008">
    <property type="entry name" value="Dimeric_a/b-barrel"/>
</dbReference>
<proteinExistence type="predicted"/>
<evidence type="ECO:0000259" key="4">
    <source>
        <dbReference type="PROSITE" id="PS50956"/>
    </source>
</evidence>
<protein>
    <submittedName>
        <fullName evidence="5">Putative AsnC family transcriptional regulator</fullName>
    </submittedName>
</protein>
<dbReference type="SMART" id="SM00344">
    <property type="entry name" value="HTH_ASNC"/>
    <property type="match status" value="1"/>
</dbReference>
<dbReference type="InterPro" id="IPR019888">
    <property type="entry name" value="Tscrpt_reg_AsnC-like"/>
</dbReference>
<gene>
    <name evidence="5" type="ORF">MOPEL_001_00410</name>
</gene>
<evidence type="ECO:0000256" key="3">
    <source>
        <dbReference type="ARBA" id="ARBA00023163"/>
    </source>
</evidence>
<organism evidence="5 6">
    <name type="scientific">Mobilicoccus pelagius NBRC 104925</name>
    <dbReference type="NCBI Taxonomy" id="1089455"/>
    <lineage>
        <taxon>Bacteria</taxon>
        <taxon>Bacillati</taxon>
        <taxon>Actinomycetota</taxon>
        <taxon>Actinomycetes</taxon>
        <taxon>Micrococcales</taxon>
        <taxon>Dermatophilaceae</taxon>
        <taxon>Mobilicoccus</taxon>
    </lineage>
</organism>
<dbReference type="GO" id="GO:0005829">
    <property type="term" value="C:cytosol"/>
    <property type="evidence" value="ECO:0007669"/>
    <property type="project" value="TreeGrafter"/>
</dbReference>
<accession>H5UMG5</accession>
<dbReference type="Pfam" id="PF13412">
    <property type="entry name" value="HTH_24"/>
    <property type="match status" value="1"/>
</dbReference>